<dbReference type="EMBL" id="AZHX01002314">
    <property type="protein sequence ID" value="ETW95452.1"/>
    <property type="molecule type" value="Genomic_DNA"/>
</dbReference>
<sequence length="465" mass="52518">MADDIGLMAHLMRRAGFGASRAELEARAAKGYDATVDELLNPEENGCERADQATLLRYQPASLLPGGQPPMGNVNWMFNLVNTGRPLEEKMALFWHHVFATGNSKVDNYDQLLEQIQLFRDKGMGNYRELLLELAKNPTMIFWLDNNENHKTAVNENWGRELLELFSLGVGNYTEVDVREASRAFTGWTFEAKIPRLPYGRYPWHFKYVPEDHDDEAKTFLGRTGNFNGEDIIDIIVQEDACHRFIARHIYNFFVADEPQVPAWQIEAPQDPAAIDAMAASFKESGCEMKAMLRTMFTSDFFKNARYNKIKSPAELVVSTLRTVGGEELPRPGYGREISMQPTYMGQDLLNPPSVEGWHTGAEWINSGSLMSRINFAADMFGDSGRPGVQDIISRLKAQRTLTPDQLVDGCLDLMGPLEVSNETRQELLEQAQSGGNLSWDAADAEKRVMEILQLVVAMREYQFN</sequence>
<protein>
    <recommendedName>
        <fullName evidence="3">DUF1800 domain-containing protein</fullName>
    </recommendedName>
</protein>
<proteinExistence type="predicted"/>
<reference evidence="1 2" key="1">
    <citation type="journal article" date="2014" name="Nature">
        <title>An environmental bacterial taxon with a large and distinct metabolic repertoire.</title>
        <authorList>
            <person name="Wilson M.C."/>
            <person name="Mori T."/>
            <person name="Ruckert C."/>
            <person name="Uria A.R."/>
            <person name="Helf M.J."/>
            <person name="Takada K."/>
            <person name="Gernert C."/>
            <person name="Steffens U.A."/>
            <person name="Heycke N."/>
            <person name="Schmitt S."/>
            <person name="Rinke C."/>
            <person name="Helfrich E.J."/>
            <person name="Brachmann A.O."/>
            <person name="Gurgui C."/>
            <person name="Wakimoto T."/>
            <person name="Kracht M."/>
            <person name="Crusemann M."/>
            <person name="Hentschel U."/>
            <person name="Abe I."/>
            <person name="Matsunaga S."/>
            <person name="Kalinowski J."/>
            <person name="Takeyama H."/>
            <person name="Piel J."/>
        </authorList>
    </citation>
    <scope>NUCLEOTIDE SEQUENCE [LARGE SCALE GENOMIC DNA]</scope>
    <source>
        <strain evidence="2">TSY2</strain>
    </source>
</reference>
<organism evidence="1 2">
    <name type="scientific">Candidatus Entotheonella gemina</name>
    <dbReference type="NCBI Taxonomy" id="1429439"/>
    <lineage>
        <taxon>Bacteria</taxon>
        <taxon>Pseudomonadati</taxon>
        <taxon>Nitrospinota/Tectimicrobiota group</taxon>
        <taxon>Candidatus Tectimicrobiota</taxon>
        <taxon>Candidatus Entotheonellia</taxon>
        <taxon>Candidatus Entotheonellales</taxon>
        <taxon>Candidatus Entotheonellaceae</taxon>
        <taxon>Candidatus Entotheonella</taxon>
    </lineage>
</organism>
<name>W4LBT9_9BACT</name>
<evidence type="ECO:0008006" key="3">
    <source>
        <dbReference type="Google" id="ProtNLM"/>
    </source>
</evidence>
<evidence type="ECO:0000313" key="2">
    <source>
        <dbReference type="Proteomes" id="UP000019140"/>
    </source>
</evidence>
<dbReference type="Pfam" id="PF08811">
    <property type="entry name" value="DUF1800"/>
    <property type="match status" value="1"/>
</dbReference>
<comment type="caution">
    <text evidence="1">The sequence shown here is derived from an EMBL/GenBank/DDBJ whole genome shotgun (WGS) entry which is preliminary data.</text>
</comment>
<keyword evidence="2" id="KW-1185">Reference proteome</keyword>
<accession>W4LBT9</accession>
<dbReference type="AlphaFoldDB" id="W4LBT9"/>
<dbReference type="HOGENOM" id="CLU_026001_1_2_7"/>
<evidence type="ECO:0000313" key="1">
    <source>
        <dbReference type="EMBL" id="ETW95452.1"/>
    </source>
</evidence>
<gene>
    <name evidence="1" type="ORF">ETSY2_48115</name>
</gene>
<dbReference type="Proteomes" id="UP000019140">
    <property type="component" value="Unassembled WGS sequence"/>
</dbReference>
<dbReference type="InterPro" id="IPR014917">
    <property type="entry name" value="DUF1800"/>
</dbReference>